<dbReference type="PANTHER" id="PTHR24006:SF758">
    <property type="entry name" value="UBIQUITIN CARBOXYL-TERMINAL HYDROLASE 36"/>
    <property type="match status" value="1"/>
</dbReference>
<dbReference type="Gene3D" id="3.90.70.10">
    <property type="entry name" value="Cysteine proteinases"/>
    <property type="match status" value="1"/>
</dbReference>
<keyword evidence="10" id="KW-1185">Reference proteome</keyword>
<comment type="caution">
    <text evidence="9">The sequence shown here is derived from an EMBL/GenBank/DDBJ whole genome shotgun (WGS) entry which is preliminary data.</text>
</comment>
<comment type="similarity">
    <text evidence="2">Belongs to the peptidase C19 family.</text>
</comment>
<dbReference type="GO" id="GO:0005829">
    <property type="term" value="C:cytosol"/>
    <property type="evidence" value="ECO:0007669"/>
    <property type="project" value="TreeGrafter"/>
</dbReference>
<dbReference type="SUPFAM" id="SSF54001">
    <property type="entry name" value="Cysteine proteinases"/>
    <property type="match status" value="1"/>
</dbReference>
<dbReference type="PROSITE" id="PS50235">
    <property type="entry name" value="USP_3"/>
    <property type="match status" value="1"/>
</dbReference>
<accession>A0A1V9ZPV0</accession>
<dbReference type="GO" id="GO:0005634">
    <property type="term" value="C:nucleus"/>
    <property type="evidence" value="ECO:0007669"/>
    <property type="project" value="TreeGrafter"/>
</dbReference>
<gene>
    <name evidence="9" type="ORF">ACHHYP_03761</name>
</gene>
<dbReference type="GO" id="GO:0016579">
    <property type="term" value="P:protein deubiquitination"/>
    <property type="evidence" value="ECO:0007669"/>
    <property type="project" value="InterPro"/>
</dbReference>
<keyword evidence="7" id="KW-0788">Thiol protease</keyword>
<keyword evidence="6" id="KW-0378">Hydrolase</keyword>
<evidence type="ECO:0000256" key="5">
    <source>
        <dbReference type="ARBA" id="ARBA00022786"/>
    </source>
</evidence>
<evidence type="ECO:0000259" key="8">
    <source>
        <dbReference type="PROSITE" id="PS50235"/>
    </source>
</evidence>
<dbReference type="PANTHER" id="PTHR24006">
    <property type="entry name" value="UBIQUITIN CARBOXYL-TERMINAL HYDROLASE"/>
    <property type="match status" value="1"/>
</dbReference>
<protein>
    <recommendedName>
        <fullName evidence="3">ubiquitinyl hydrolase 1</fullName>
        <ecNumber evidence="3">3.4.19.12</ecNumber>
    </recommendedName>
</protein>
<keyword evidence="4 9" id="KW-0645">Protease</keyword>
<dbReference type="GO" id="GO:0004843">
    <property type="term" value="F:cysteine-type deubiquitinase activity"/>
    <property type="evidence" value="ECO:0007669"/>
    <property type="project" value="UniProtKB-EC"/>
</dbReference>
<evidence type="ECO:0000256" key="1">
    <source>
        <dbReference type="ARBA" id="ARBA00000707"/>
    </source>
</evidence>
<dbReference type="OrthoDB" id="289038at2759"/>
<evidence type="ECO:0000313" key="10">
    <source>
        <dbReference type="Proteomes" id="UP000243579"/>
    </source>
</evidence>
<proteinExistence type="inferred from homology"/>
<evidence type="ECO:0000256" key="2">
    <source>
        <dbReference type="ARBA" id="ARBA00009085"/>
    </source>
</evidence>
<dbReference type="EC" id="3.4.19.12" evidence="3"/>
<dbReference type="GO" id="GO:0006508">
    <property type="term" value="P:proteolysis"/>
    <property type="evidence" value="ECO:0007669"/>
    <property type="project" value="UniProtKB-KW"/>
</dbReference>
<feature type="domain" description="USP" evidence="8">
    <location>
        <begin position="1259"/>
        <end position="1577"/>
    </location>
</feature>
<dbReference type="InterPro" id="IPR050164">
    <property type="entry name" value="Peptidase_C19"/>
</dbReference>
<evidence type="ECO:0000313" key="9">
    <source>
        <dbReference type="EMBL" id="OQR99961.1"/>
    </source>
</evidence>
<comment type="catalytic activity">
    <reaction evidence="1">
        <text>Thiol-dependent hydrolysis of ester, thioester, amide, peptide and isopeptide bonds formed by the C-terminal Gly of ubiquitin (a 76-residue protein attached to proteins as an intracellular targeting signal).</text>
        <dbReference type="EC" id="3.4.19.12"/>
    </reaction>
</comment>
<keyword evidence="5" id="KW-0833">Ubl conjugation pathway</keyword>
<dbReference type="InterPro" id="IPR001394">
    <property type="entry name" value="Peptidase_C19_UCH"/>
</dbReference>
<dbReference type="InterPro" id="IPR028889">
    <property type="entry name" value="USP"/>
</dbReference>
<evidence type="ECO:0000256" key="6">
    <source>
        <dbReference type="ARBA" id="ARBA00022801"/>
    </source>
</evidence>
<dbReference type="Pfam" id="PF00443">
    <property type="entry name" value="UCH"/>
    <property type="match status" value="1"/>
</dbReference>
<organism evidence="9 10">
    <name type="scientific">Achlya hypogyna</name>
    <name type="common">Oomycete</name>
    <name type="synonym">Protoachlya hypogyna</name>
    <dbReference type="NCBI Taxonomy" id="1202772"/>
    <lineage>
        <taxon>Eukaryota</taxon>
        <taxon>Sar</taxon>
        <taxon>Stramenopiles</taxon>
        <taxon>Oomycota</taxon>
        <taxon>Saprolegniomycetes</taxon>
        <taxon>Saprolegniales</taxon>
        <taxon>Achlyaceae</taxon>
        <taxon>Achlya</taxon>
    </lineage>
</organism>
<evidence type="ECO:0000256" key="7">
    <source>
        <dbReference type="ARBA" id="ARBA00022807"/>
    </source>
</evidence>
<sequence>MDDDVLRLCQELLADPESACAAICEDVAGLADPTASLAAVIEVVASGALPGAAEERLVTDYIPHYVQLLLARPFSSTVATTVNDFFQFTLDCVVSRLRMGDPSLLPTLYRILDENRAFYLNDAARATEGDCTISELLAKNIDVWVEAGGFDAILCNLDPSLPMEGPATDDVVYHVVEAFQLDAVVCALKCIAIVKDQLACTFISEFLPSLGRAVVAYGRNLTADLSHSQREDLVEALQMFEVISTPGYEGALHAFTLEIAYKAFGSRTLEKRIHGLADMVETLKRLPAADAVQWLDGHQVLQDLFGDTMHAELLKRAGPIFDIYASDNGVTDAHIDVVWGVAMDVSKGRHEALLASSLELLVDIVVRLPSVDHVLGLVTERSVLDPPGLHVLRAIANNSLDDANSHRVVWHLWQALKTDRCSAHTDACIGTLHELLGASMGDILVDCFHTIQVRSSQSAGAVAAALQFLSHFSRLFSEGYRPSLTATHRAELQPTVLTGLLNELSEFKSRTPDAPLDAIKYRLLALHGSWLLVVLATHGTRLSPTQLNTLWHNCVTQAAVPAEADLCFQWLQLCEQLLPDDASTLLDRDLKVHILGLFQNLPSRLISTDALECFHLLFQSVNLALGHLQAVAGTDDDADDDIRCVVAAPLEKLAGLKQLWHLTVHAEGSVAEAAMTHLVAYHLDVGAEMDAEGFKRAFVATCMHSLLAAKEAVESESAPATPVTRCLALLRYFLHVCAAAKAPVPTLTVLPSPGKPEAVASPRGPRVSKSAVLDALTEFDAPADDSYESRTASLHRIVRVHPLPERLPLTVKSNGVTSANVRIDEMVVDTDAYFDAFFRVLEWPAPTSDGAWELLSDLPTNRKLLDRMVLLRDSVTSAVPWSSLLDTSSVHRLLYGLRIVEALLLPAGDVTSDDPARRQWRERFVRLGGTLHLFHAVLRWPRGGSGLHETCLAAALRVLGYFWSIDTLASPSRFDQQLVAESLTAFRRAVDTLQVLSWLDSAIQERCTGDSLAGDAPAVATAAMRAMCFLSARDVSALAKHFRAGWQPWLQAIGLACPCPATRTALCDVFSEFLSAHGAPLAAAIARDACLLALTVKTHDCEAFFRLATTVLHEAVTVEATRLWIDDVGYGAALLARVQALPSTEDVDGAVDQVLNGCLGLLRELIDAGIIAATADVLRDLWTALLFGDGDAPVRCQSSPSRALVLEILARIVDKGNVAAEAVTLLADFQTRATSVLDAAGRPWAFAPLDEARPPTTPAGLFNPGCVCYMNALVQQLFHVPAFRDALLSASVPDASTAAAEEVRELQRVFVALETTRRKYVDPTAFCVSHRGDDGQPTDVRVQMDAGEFLGVLLDRVESLVKTPLGFGGRLVNQIITEHGHVSAREEPFFALSVDVQHKATLAASLASYVAGETLEGDNAYFCEVAGAKVRALKRVCLDTLPPTLVVHLKRFEFDFDTMEKCKLNDELEFPLELDMHPYTSRGLAGATGVELYQLKGVVVHSGTCDTGHYYSFLQDATGRWLECNDQTVRAFDLTNLRDECFGGDEVVERWDPFTRRYVSHAQAKRRSAYMLFYDKVDTTALPPRGVAVGHVAAVQDEIAVENRAFACLVHAFEAAHAPLLKQVLARLPATATAGVPASHPAALKATLVGRPRDQAEAITLSLLVDFGALSAAPAPSLLELATALPVPSSAVAAWFLAQAGAEQLPTEPGTIAIGEYAQRRTWLFDVVHLCQDARLQAAVFDVAHGCVGALVHTADAAATTVLVGFLEECVGLYFQRDALEVAGPTAATVIANTALGNALLPLGAFLERVATDWTEVRALLRAQCHLVYHLAASLVVDATEAPTGSASPPEQYAAMQPSARVATIAQEKALLPLVVADAPPPRQDLELLLEPARLCCALAVGLEGFVSQCLTQPRDDTDADNEQRIVKALLAVLDSVKTSALLETAFELLGALLARKDGFRATRIEALFSPNDGVLEVAHYFRHHRSLHHYAYYLIDFVLSSAMAHADVAAYMQSAEVQTRTSWVRPWVWHFLEADTAVGDLSGLDGETHAVLALVEQVFQAPATDENQDVDALVLATTDVKASTQPSGIATVAPLLAPGDIKLTLVDDSNNNDPAVMS</sequence>
<name>A0A1V9ZPV0_ACHHY</name>
<dbReference type="EMBL" id="JNBR01000033">
    <property type="protein sequence ID" value="OQR99961.1"/>
    <property type="molecule type" value="Genomic_DNA"/>
</dbReference>
<dbReference type="STRING" id="1202772.A0A1V9ZPV0"/>
<dbReference type="Proteomes" id="UP000243579">
    <property type="component" value="Unassembled WGS sequence"/>
</dbReference>
<dbReference type="PROSITE" id="PS00973">
    <property type="entry name" value="USP_2"/>
    <property type="match status" value="1"/>
</dbReference>
<dbReference type="InterPro" id="IPR038765">
    <property type="entry name" value="Papain-like_cys_pep_sf"/>
</dbReference>
<evidence type="ECO:0000256" key="3">
    <source>
        <dbReference type="ARBA" id="ARBA00012759"/>
    </source>
</evidence>
<dbReference type="InterPro" id="IPR018200">
    <property type="entry name" value="USP_CS"/>
</dbReference>
<reference evidence="9 10" key="1">
    <citation type="journal article" date="2014" name="Genome Biol. Evol.">
        <title>The secreted proteins of Achlya hypogyna and Thraustotheca clavata identify the ancestral oomycete secretome and reveal gene acquisitions by horizontal gene transfer.</title>
        <authorList>
            <person name="Misner I."/>
            <person name="Blouin N."/>
            <person name="Leonard G."/>
            <person name="Richards T.A."/>
            <person name="Lane C.E."/>
        </authorList>
    </citation>
    <scope>NUCLEOTIDE SEQUENCE [LARGE SCALE GENOMIC DNA]</scope>
    <source>
        <strain evidence="9 10">ATCC 48635</strain>
    </source>
</reference>
<evidence type="ECO:0000256" key="4">
    <source>
        <dbReference type="ARBA" id="ARBA00022670"/>
    </source>
</evidence>